<gene>
    <name evidence="3" type="ORF">KIPB_011377</name>
</gene>
<feature type="region of interest" description="Disordered" evidence="1">
    <location>
        <begin position="54"/>
        <end position="91"/>
    </location>
</feature>
<organism evidence="3 4">
    <name type="scientific">Kipferlia bialata</name>
    <dbReference type="NCBI Taxonomy" id="797122"/>
    <lineage>
        <taxon>Eukaryota</taxon>
        <taxon>Metamonada</taxon>
        <taxon>Carpediemonas-like organisms</taxon>
        <taxon>Kipferlia</taxon>
    </lineage>
</organism>
<proteinExistence type="predicted"/>
<dbReference type="EMBL" id="BDIP01004603">
    <property type="protein sequence ID" value="GIQ89005.1"/>
    <property type="molecule type" value="Genomic_DNA"/>
</dbReference>
<evidence type="ECO:0000256" key="2">
    <source>
        <dbReference type="SAM" id="Phobius"/>
    </source>
</evidence>
<feature type="compositionally biased region" description="Basic and acidic residues" evidence="1">
    <location>
        <begin position="59"/>
        <end position="87"/>
    </location>
</feature>
<evidence type="ECO:0000313" key="4">
    <source>
        <dbReference type="Proteomes" id="UP000265618"/>
    </source>
</evidence>
<keyword evidence="2" id="KW-0812">Transmembrane</keyword>
<feature type="transmembrane region" description="Helical" evidence="2">
    <location>
        <begin position="12"/>
        <end position="33"/>
    </location>
</feature>
<protein>
    <submittedName>
        <fullName evidence="3">Uncharacterized protein</fullName>
    </submittedName>
</protein>
<reference evidence="3 4" key="1">
    <citation type="journal article" date="2018" name="PLoS ONE">
        <title>The draft genome of Kipferlia bialata reveals reductive genome evolution in fornicate parasites.</title>
        <authorList>
            <person name="Tanifuji G."/>
            <person name="Takabayashi S."/>
            <person name="Kume K."/>
            <person name="Takagi M."/>
            <person name="Nakayama T."/>
            <person name="Kamikawa R."/>
            <person name="Inagaki Y."/>
            <person name="Hashimoto T."/>
        </authorList>
    </citation>
    <scope>NUCLEOTIDE SEQUENCE [LARGE SCALE GENOMIC DNA]</scope>
    <source>
        <strain evidence="3">NY0173</strain>
    </source>
</reference>
<evidence type="ECO:0000256" key="1">
    <source>
        <dbReference type="SAM" id="MobiDB-lite"/>
    </source>
</evidence>
<dbReference type="AlphaFoldDB" id="A0A9K3D7F8"/>
<accession>A0A9K3D7F8</accession>
<dbReference type="Proteomes" id="UP000265618">
    <property type="component" value="Unassembled WGS sequence"/>
</dbReference>
<keyword evidence="4" id="KW-1185">Reference proteome</keyword>
<evidence type="ECO:0000313" key="3">
    <source>
        <dbReference type="EMBL" id="GIQ89005.1"/>
    </source>
</evidence>
<sequence>SFKGIVTLGVTILIFLDTIAMWHLFILGVLFGITDALYFPAHMAMVPAILSKKRQAGGEGDKEGEGEGEGEGERQTGGEGEGGKEGEGDYSVHLQSGNAALSVSQQVSLFLGPMLGGGVIALFPSDTVDPDTGEIVPTL</sequence>
<name>A0A9K3D7F8_9EUKA</name>
<keyword evidence="2" id="KW-1133">Transmembrane helix</keyword>
<comment type="caution">
    <text evidence="3">The sequence shown here is derived from an EMBL/GenBank/DDBJ whole genome shotgun (WGS) entry which is preliminary data.</text>
</comment>
<feature type="non-terminal residue" evidence="3">
    <location>
        <position position="1"/>
    </location>
</feature>
<keyword evidence="2" id="KW-0472">Membrane</keyword>